<dbReference type="AlphaFoldDB" id="A0A517Q0G8"/>
<proteinExistence type="predicted"/>
<evidence type="ECO:0000313" key="1">
    <source>
        <dbReference type="EMBL" id="QDT25113.1"/>
    </source>
</evidence>
<dbReference type="RefSeq" id="WP_145447992.1">
    <property type="nucleotide sequence ID" value="NZ_CP037421.1"/>
</dbReference>
<reference evidence="1 2" key="1">
    <citation type="submission" date="2019-03" db="EMBL/GenBank/DDBJ databases">
        <title>Deep-cultivation of Planctomycetes and their phenomic and genomic characterization uncovers novel biology.</title>
        <authorList>
            <person name="Wiegand S."/>
            <person name="Jogler M."/>
            <person name="Boedeker C."/>
            <person name="Pinto D."/>
            <person name="Vollmers J."/>
            <person name="Rivas-Marin E."/>
            <person name="Kohn T."/>
            <person name="Peeters S.H."/>
            <person name="Heuer A."/>
            <person name="Rast P."/>
            <person name="Oberbeckmann S."/>
            <person name="Bunk B."/>
            <person name="Jeske O."/>
            <person name="Meyerdierks A."/>
            <person name="Storesund J.E."/>
            <person name="Kallscheuer N."/>
            <person name="Luecker S."/>
            <person name="Lage O.M."/>
            <person name="Pohl T."/>
            <person name="Merkel B.J."/>
            <person name="Hornburger P."/>
            <person name="Mueller R.-W."/>
            <person name="Bruemmer F."/>
            <person name="Labrenz M."/>
            <person name="Spormann A.M."/>
            <person name="Op den Camp H."/>
            <person name="Overmann J."/>
            <person name="Amann R."/>
            <person name="Jetten M.S.M."/>
            <person name="Mascher T."/>
            <person name="Medema M.H."/>
            <person name="Devos D.P."/>
            <person name="Kaster A.-K."/>
            <person name="Ovreas L."/>
            <person name="Rohde M."/>
            <person name="Galperin M.Y."/>
            <person name="Jogler C."/>
        </authorList>
    </citation>
    <scope>NUCLEOTIDE SEQUENCE [LARGE SCALE GENOMIC DNA]</scope>
    <source>
        <strain evidence="1 2">Enr10</strain>
    </source>
</reference>
<protein>
    <submittedName>
        <fullName evidence="1">Uncharacterized protein</fullName>
    </submittedName>
</protein>
<keyword evidence="2" id="KW-1185">Reference proteome</keyword>
<accession>A0A517Q0G8</accession>
<gene>
    <name evidence="1" type="ORF">Enr10x_04070</name>
</gene>
<evidence type="ECO:0000313" key="2">
    <source>
        <dbReference type="Proteomes" id="UP000315647"/>
    </source>
</evidence>
<organism evidence="1 2">
    <name type="scientific">Gimesia panareensis</name>
    <dbReference type="NCBI Taxonomy" id="2527978"/>
    <lineage>
        <taxon>Bacteria</taxon>
        <taxon>Pseudomonadati</taxon>
        <taxon>Planctomycetota</taxon>
        <taxon>Planctomycetia</taxon>
        <taxon>Planctomycetales</taxon>
        <taxon>Planctomycetaceae</taxon>
        <taxon>Gimesia</taxon>
    </lineage>
</organism>
<sequence length="377" mass="42385">MSLPICSIDPAHATSLSSCLQTDEVGVNPTFRAAVDLTYYLLQDNVPFYINAGASTKSDLYGECYGTLIKKLDESNKLRQISLSISERDKVNEKANSQINESLEDQTYLKLFTTAFDNASWKEWQILEKRFVMKNHSIATGSLFRIEKCNELSRVVNISQKDLEGIHEQTKPEKINETLSRPDNDDLVVQVTRCYQADFLFRSVFHYEAALKNNAHPFLHPLRRVDGFLPAGDKVFEIKKPTLSSLHFCLLILILARMESSPQDKANRYFQLIKDSQKPPKASSEIKNIIGEGSIIKYLNKENIDDDIFGNVYDAAKACGFTPRSKREDQQLNLAYEWTSSFGTAAIIWGIETALDLPVGIAIEAIIPLTAGLYGGL</sequence>
<dbReference type="Proteomes" id="UP000315647">
    <property type="component" value="Chromosome"/>
</dbReference>
<dbReference type="EMBL" id="CP037421">
    <property type="protein sequence ID" value="QDT25113.1"/>
    <property type="molecule type" value="Genomic_DNA"/>
</dbReference>
<name>A0A517Q0G8_9PLAN</name>